<evidence type="ECO:0000256" key="1">
    <source>
        <dbReference type="ARBA" id="ARBA00001964"/>
    </source>
</evidence>
<dbReference type="AlphaFoldDB" id="A0A916N1J0"/>
<dbReference type="PANTHER" id="PTHR11516">
    <property type="entry name" value="PYRUVATE DEHYDROGENASE E1 COMPONENT, ALPHA SUBUNIT BACTERIAL AND ORGANELLAR"/>
    <property type="match status" value="1"/>
</dbReference>
<feature type="domain" description="Dehydrogenase E1 component" evidence="4">
    <location>
        <begin position="18"/>
        <end position="316"/>
    </location>
</feature>
<evidence type="ECO:0000259" key="4">
    <source>
        <dbReference type="Pfam" id="PF00676"/>
    </source>
</evidence>
<reference evidence="5" key="1">
    <citation type="submission" date="2021-04" db="EMBL/GenBank/DDBJ databases">
        <authorList>
            <person name="Hornung B."/>
        </authorList>
    </citation>
    <scope>NUCLEOTIDE SEQUENCE</scope>
    <source>
        <strain evidence="5">G5G6</strain>
    </source>
</reference>
<organism evidence="5 6">
    <name type="scientific">Georgfuchsia toluolica</name>
    <dbReference type="NCBI Taxonomy" id="424218"/>
    <lineage>
        <taxon>Bacteria</taxon>
        <taxon>Pseudomonadati</taxon>
        <taxon>Pseudomonadota</taxon>
        <taxon>Betaproteobacteria</taxon>
        <taxon>Nitrosomonadales</taxon>
        <taxon>Sterolibacteriaceae</taxon>
        <taxon>Georgfuchsia</taxon>
    </lineage>
</organism>
<dbReference type="RefSeq" id="WP_220634772.1">
    <property type="nucleotide sequence ID" value="NZ_CAJQUM010000001.1"/>
</dbReference>
<accession>A0A916N1J0</accession>
<proteinExistence type="predicted"/>
<dbReference type="PANTHER" id="PTHR11516:SF41">
    <property type="entry name" value="3-METHYL-2-OXOBUTANOATE DEHYDROGENASE SUBUNIT ALPHA"/>
    <property type="match status" value="1"/>
</dbReference>
<dbReference type="Pfam" id="PF00676">
    <property type="entry name" value="E1_dh"/>
    <property type="match status" value="1"/>
</dbReference>
<keyword evidence="2" id="KW-0560">Oxidoreductase</keyword>
<sequence>MSLTNEQKVSLFRNLARAMTLDRMMMRLIRAGKMVGFYHEGGIALAPGVAAGTFLNNDDPMWPHYRAHGIGHMLSKGIDVKTYVAEHMGREAGCCKGRSSYHMSFPQNHIFGFSGNIGANFPLSVGYGFAAKYKKSGQVVMNCSGDGSYGEGRCHEAMLMAANWKLPVIFWCEANGMAQHSNVKDLFPGPNISSLAGGYDIPSTIVDGQDVFACAEAALQAIDYARQGNGPTFVECKTLRVQEHSVGGVNFEGPMQRDPKLMKEWKETRDPLKLAAAQLLKEKTLKQKDIDRIMSEAEQEADAIEAFSEASQKALPSIAEMQAAVYAA</sequence>
<dbReference type="EMBL" id="CAJQUM010000001">
    <property type="protein sequence ID" value="CAG4882725.1"/>
    <property type="molecule type" value="Genomic_DNA"/>
</dbReference>
<dbReference type="InterPro" id="IPR029061">
    <property type="entry name" value="THDP-binding"/>
</dbReference>
<protein>
    <submittedName>
        <fullName evidence="5">Dehydrogenase</fullName>
    </submittedName>
</protein>
<dbReference type="InterPro" id="IPR001017">
    <property type="entry name" value="DH_E1"/>
</dbReference>
<keyword evidence="3" id="KW-0786">Thiamine pyrophosphate</keyword>
<comment type="caution">
    <text evidence="5">The sequence shown here is derived from an EMBL/GenBank/DDBJ whole genome shotgun (WGS) entry which is preliminary data.</text>
</comment>
<dbReference type="Proteomes" id="UP000742786">
    <property type="component" value="Unassembled WGS sequence"/>
</dbReference>
<dbReference type="InterPro" id="IPR050642">
    <property type="entry name" value="PDH_E1_Alpha_Subunit"/>
</dbReference>
<name>A0A916N1J0_9PROT</name>
<evidence type="ECO:0000256" key="2">
    <source>
        <dbReference type="ARBA" id="ARBA00023002"/>
    </source>
</evidence>
<evidence type="ECO:0000313" key="5">
    <source>
        <dbReference type="EMBL" id="CAG4882725.1"/>
    </source>
</evidence>
<keyword evidence="6" id="KW-1185">Reference proteome</keyword>
<evidence type="ECO:0000313" key="6">
    <source>
        <dbReference type="Proteomes" id="UP000742786"/>
    </source>
</evidence>
<dbReference type="SUPFAM" id="SSF52518">
    <property type="entry name" value="Thiamin diphosphate-binding fold (THDP-binding)"/>
    <property type="match status" value="1"/>
</dbReference>
<dbReference type="Gene3D" id="3.40.50.970">
    <property type="match status" value="1"/>
</dbReference>
<dbReference type="GO" id="GO:0006086">
    <property type="term" value="P:pyruvate decarboxylation to acetyl-CoA"/>
    <property type="evidence" value="ECO:0007669"/>
    <property type="project" value="TreeGrafter"/>
</dbReference>
<dbReference type="CDD" id="cd02000">
    <property type="entry name" value="TPP_E1_PDC_ADC_BCADC"/>
    <property type="match status" value="1"/>
</dbReference>
<dbReference type="GO" id="GO:0004739">
    <property type="term" value="F:pyruvate dehydrogenase (acetyl-transferring) activity"/>
    <property type="evidence" value="ECO:0007669"/>
    <property type="project" value="TreeGrafter"/>
</dbReference>
<gene>
    <name evidence="5" type="ORF">GTOL_10607</name>
</gene>
<comment type="cofactor">
    <cofactor evidence="1">
        <name>thiamine diphosphate</name>
        <dbReference type="ChEBI" id="CHEBI:58937"/>
    </cofactor>
</comment>
<evidence type="ECO:0000256" key="3">
    <source>
        <dbReference type="ARBA" id="ARBA00023052"/>
    </source>
</evidence>